<dbReference type="SUPFAM" id="SSF56672">
    <property type="entry name" value="DNA/RNA polymerases"/>
    <property type="match status" value="1"/>
</dbReference>
<evidence type="ECO:0000313" key="2">
    <source>
        <dbReference type="EMBL" id="WVZ84911.1"/>
    </source>
</evidence>
<dbReference type="SUPFAM" id="SSF53098">
    <property type="entry name" value="Ribonuclease H-like"/>
    <property type="match status" value="1"/>
</dbReference>
<dbReference type="InterPro" id="IPR012337">
    <property type="entry name" value="RNaseH-like_sf"/>
</dbReference>
<dbReference type="PANTHER" id="PTHR11439">
    <property type="entry name" value="GAG-POL-RELATED RETROTRANSPOSON"/>
    <property type="match status" value="1"/>
</dbReference>
<keyword evidence="3" id="KW-1185">Reference proteome</keyword>
<dbReference type="InterPro" id="IPR013103">
    <property type="entry name" value="RVT_2"/>
</dbReference>
<dbReference type="PANTHER" id="PTHR11439:SF483">
    <property type="entry name" value="PEPTIDE SYNTHASE GLIP-LIKE, PUTATIVE (AFU_ORTHOLOGUE AFUA_3G12920)-RELATED"/>
    <property type="match status" value="1"/>
</dbReference>
<feature type="domain" description="Integrase catalytic" evidence="1">
    <location>
        <begin position="1"/>
        <end position="99"/>
    </location>
</feature>
<reference evidence="2 3" key="1">
    <citation type="submission" date="2024-02" db="EMBL/GenBank/DDBJ databases">
        <title>High-quality chromosome-scale genome assembly of Pensacola bahiagrass (Paspalum notatum Flugge var. saurae).</title>
        <authorList>
            <person name="Vega J.M."/>
            <person name="Podio M."/>
            <person name="Orjuela J."/>
            <person name="Siena L.A."/>
            <person name="Pessino S.C."/>
            <person name="Combes M.C."/>
            <person name="Mariac C."/>
            <person name="Albertini E."/>
            <person name="Pupilli F."/>
            <person name="Ortiz J.P.A."/>
            <person name="Leblanc O."/>
        </authorList>
    </citation>
    <scope>NUCLEOTIDE SEQUENCE [LARGE SCALE GENOMIC DNA]</scope>
    <source>
        <strain evidence="2">R1</strain>
        <tissue evidence="2">Leaf</tissue>
    </source>
</reference>
<name>A0AAQ3X4V8_PASNO</name>
<dbReference type="Gene3D" id="3.30.420.10">
    <property type="entry name" value="Ribonuclease H-like superfamily/Ribonuclease H"/>
    <property type="match status" value="1"/>
</dbReference>
<dbReference type="GO" id="GO:0015074">
    <property type="term" value="P:DNA integration"/>
    <property type="evidence" value="ECO:0007669"/>
    <property type="project" value="InterPro"/>
</dbReference>
<proteinExistence type="predicted"/>
<dbReference type="EMBL" id="CP144751">
    <property type="protein sequence ID" value="WVZ84911.1"/>
    <property type="molecule type" value="Genomic_DNA"/>
</dbReference>
<dbReference type="Pfam" id="PF07727">
    <property type="entry name" value="RVT_2"/>
    <property type="match status" value="1"/>
</dbReference>
<dbReference type="CDD" id="cd09272">
    <property type="entry name" value="RNase_HI_RT_Ty1"/>
    <property type="match status" value="1"/>
</dbReference>
<dbReference type="InterPro" id="IPR036397">
    <property type="entry name" value="RNaseH_sf"/>
</dbReference>
<dbReference type="InterPro" id="IPR043502">
    <property type="entry name" value="DNA/RNA_pol_sf"/>
</dbReference>
<evidence type="ECO:0000259" key="1">
    <source>
        <dbReference type="PROSITE" id="PS50994"/>
    </source>
</evidence>
<protein>
    <recommendedName>
        <fullName evidence="1">Integrase catalytic domain-containing protein</fullName>
    </recommendedName>
</protein>
<gene>
    <name evidence="2" type="ORF">U9M48_031881</name>
</gene>
<evidence type="ECO:0000313" key="3">
    <source>
        <dbReference type="Proteomes" id="UP001341281"/>
    </source>
</evidence>
<dbReference type="Proteomes" id="UP001341281">
    <property type="component" value="Chromosome 07"/>
</dbReference>
<dbReference type="GO" id="GO:0003676">
    <property type="term" value="F:nucleic acid binding"/>
    <property type="evidence" value="ECO:0007669"/>
    <property type="project" value="InterPro"/>
</dbReference>
<sequence>MRALRSDNGSKFKNDRFKTFCHSEGLEHQFSSPYVPQQNGVVERKNWTLVEMARMMLDEHRTPRKFWAEAINTACYVSNRIFLRAALNKTSYELRLRRQPKVSHLRVFSCRCFMLKQGNLDKFEPCSSDGVFLGYATHSRAYRVWLLDFGRIVETCEPHDVGHALSDANWVNAMHEELENFERNQVWILVEPPPHCNPIGTKWVFKNKQGEDGVVVINKARLVAQDGCEECHPKWVYRGRGLCRQPPGFEHPKFPNRMFKLQKALYGLKQAPRAWYERLRKFLVDQGFQMGSVDKTLFLLKHGKDLLIVQIYVDDIIFGGSSHALGSKFSEQMSSEFKMSMMGELQLFLGLQIRQTPQGTFVHQSKYTTDLLWKFEMADASPQMTPMGTSTALDADEDGKEVDQKVYRGMIGPLLNLTATRPDIHFAVGLCACFQASPRESHRTAVKRILRYIKFTLEFGLWYSVDSSLSLLGFSNSDLAGCRIDRKSTSGTCQFWGTSLVSWNSRKQSSVATSTCEAEYAAAASCCSQILRMLATLRDYGLTYGRIPILCGSSSAISVAKNPVLHSRNKHIDVRYHFLRENYEKGMIDIVKVASENQVADILTKPLDLETFARLRGELGGW</sequence>
<accession>A0AAQ3X4V8</accession>
<dbReference type="AlphaFoldDB" id="A0AAQ3X4V8"/>
<dbReference type="PROSITE" id="PS50994">
    <property type="entry name" value="INTEGRASE"/>
    <property type="match status" value="1"/>
</dbReference>
<dbReference type="Pfam" id="PF25597">
    <property type="entry name" value="SH3_retrovirus"/>
    <property type="match status" value="1"/>
</dbReference>
<dbReference type="InterPro" id="IPR057670">
    <property type="entry name" value="SH3_retrovirus"/>
</dbReference>
<dbReference type="InterPro" id="IPR001584">
    <property type="entry name" value="Integrase_cat-core"/>
</dbReference>
<organism evidence="2 3">
    <name type="scientific">Paspalum notatum var. saurae</name>
    <dbReference type="NCBI Taxonomy" id="547442"/>
    <lineage>
        <taxon>Eukaryota</taxon>
        <taxon>Viridiplantae</taxon>
        <taxon>Streptophyta</taxon>
        <taxon>Embryophyta</taxon>
        <taxon>Tracheophyta</taxon>
        <taxon>Spermatophyta</taxon>
        <taxon>Magnoliopsida</taxon>
        <taxon>Liliopsida</taxon>
        <taxon>Poales</taxon>
        <taxon>Poaceae</taxon>
        <taxon>PACMAD clade</taxon>
        <taxon>Panicoideae</taxon>
        <taxon>Andropogonodae</taxon>
        <taxon>Paspaleae</taxon>
        <taxon>Paspalinae</taxon>
        <taxon>Paspalum</taxon>
    </lineage>
</organism>